<dbReference type="InterPro" id="IPR006171">
    <property type="entry name" value="TOPRIM_dom"/>
</dbReference>
<dbReference type="InterPro" id="IPR011545">
    <property type="entry name" value="DEAD/DEAH_box_helicase_dom"/>
</dbReference>
<comment type="subcellular location">
    <subcellularLocation>
        <location evidence="2 16">Cytoplasm</location>
    </subcellularLocation>
</comment>
<keyword evidence="4 16" id="KW-0963">Cytoplasm</keyword>
<feature type="domain" description="Toprim" evidence="20">
    <location>
        <begin position="550"/>
        <end position="712"/>
    </location>
</feature>
<dbReference type="InterPro" id="IPR003601">
    <property type="entry name" value="Topo_IA_2"/>
</dbReference>
<evidence type="ECO:0000256" key="11">
    <source>
        <dbReference type="ARBA" id="ARBA00023029"/>
    </source>
</evidence>
<dbReference type="GO" id="GO:0006260">
    <property type="term" value="P:DNA replication"/>
    <property type="evidence" value="ECO:0007669"/>
    <property type="project" value="UniProtKB-UniRule"/>
</dbReference>
<evidence type="ECO:0000259" key="22">
    <source>
        <dbReference type="PROSITE" id="PS52036"/>
    </source>
</evidence>
<dbReference type="SUPFAM" id="SSF52540">
    <property type="entry name" value="P-loop containing nucleoside triphosphate hydrolases"/>
    <property type="match status" value="2"/>
</dbReference>
<dbReference type="EC" id="5.6.2.-" evidence="16"/>
<dbReference type="CDD" id="cd17924">
    <property type="entry name" value="DDXDc_reverse_gyrase"/>
    <property type="match status" value="1"/>
</dbReference>
<keyword evidence="9 16" id="KW-0067">ATP-binding</keyword>
<dbReference type="GO" id="GO:0005737">
    <property type="term" value="C:cytoplasm"/>
    <property type="evidence" value="ECO:0007669"/>
    <property type="project" value="UniProtKB-SubCell"/>
</dbReference>
<dbReference type="Gene3D" id="3.40.50.140">
    <property type="match status" value="1"/>
</dbReference>
<keyword evidence="8 16" id="KW-0862">Zinc</keyword>
<dbReference type="SMART" id="SM00490">
    <property type="entry name" value="HELICc"/>
    <property type="match status" value="1"/>
</dbReference>
<evidence type="ECO:0000256" key="1">
    <source>
        <dbReference type="ARBA" id="ARBA00001946"/>
    </source>
</evidence>
<evidence type="ECO:0000256" key="19">
    <source>
        <dbReference type="SAM" id="Phobius"/>
    </source>
</evidence>
<comment type="subunit">
    <text evidence="3 16">Monomer.</text>
</comment>
<reference evidence="24 25" key="1">
    <citation type="journal article" date="2015" name="Int. J. Syst. Evol. Microbiol.">
        <title>M ethanocaldococcus bathoardescens sp. nov., a hyperthermophilic methanogen isolated from a volcanically active deep-sea hydrothermal vent.</title>
        <authorList>
            <person name="Stewart L.C."/>
            <person name="Jung J.H."/>
            <person name="Kim Y.T."/>
            <person name="Kwon S.W."/>
            <person name="Park C.S."/>
            <person name="Holden J.F."/>
        </authorList>
    </citation>
    <scope>NUCLEOTIDE SEQUENCE [LARGE SCALE GENOMIC DNA]</scope>
    <source>
        <strain evidence="24 25">JH146</strain>
    </source>
</reference>
<keyword evidence="19" id="KW-0472">Membrane</keyword>
<feature type="transmembrane region" description="Helical" evidence="19">
    <location>
        <begin position="95"/>
        <end position="117"/>
    </location>
</feature>
<dbReference type="GO" id="GO:0003677">
    <property type="term" value="F:DNA binding"/>
    <property type="evidence" value="ECO:0007669"/>
    <property type="project" value="UniProtKB-UniRule"/>
</dbReference>
<keyword evidence="10" id="KW-0460">Magnesium</keyword>
<proteinExistence type="inferred from homology"/>
<dbReference type="InterPro" id="IPR034142">
    <property type="entry name" value="TOPRIM_RevGyr"/>
</dbReference>
<evidence type="ECO:0000259" key="20">
    <source>
        <dbReference type="PROSITE" id="PS50880"/>
    </source>
</evidence>
<dbReference type="SMART" id="SM00437">
    <property type="entry name" value="TOP1Ac"/>
    <property type="match status" value="1"/>
</dbReference>
<dbReference type="GO" id="GO:0160097">
    <property type="term" value="F:reverse gyrase activity"/>
    <property type="evidence" value="ECO:0007669"/>
    <property type="project" value="UniProtKB-UniRule"/>
</dbReference>
<evidence type="ECO:0000259" key="23">
    <source>
        <dbReference type="PROSITE" id="PS52039"/>
    </source>
</evidence>
<feature type="domain" description="Topo IA-type catalytic" evidence="23">
    <location>
        <begin position="733"/>
        <end position="1119"/>
    </location>
</feature>
<dbReference type="HOGENOM" id="CLU_002886_0_0_2"/>
<keyword evidence="11 16" id="KW-0799">Topoisomerase</keyword>
<evidence type="ECO:0000256" key="15">
    <source>
        <dbReference type="ARBA" id="ARBA00049360"/>
    </source>
</evidence>
<dbReference type="GO" id="GO:0006265">
    <property type="term" value="P:DNA topological change"/>
    <property type="evidence" value="ECO:0007669"/>
    <property type="project" value="UniProtKB-UniRule"/>
</dbReference>
<keyword evidence="13 16" id="KW-0413">Isomerase</keyword>
<organism evidence="24 25">
    <name type="scientific">Methanocaldococcus bathoardescens</name>
    <dbReference type="NCBI Taxonomy" id="1301915"/>
    <lineage>
        <taxon>Archaea</taxon>
        <taxon>Methanobacteriati</taxon>
        <taxon>Methanobacteriota</taxon>
        <taxon>Methanomada group</taxon>
        <taxon>Methanococci</taxon>
        <taxon>Methanococcales</taxon>
        <taxon>Methanocaldococcaceae</taxon>
        <taxon>Methanocaldococcus</taxon>
    </lineage>
</organism>
<evidence type="ECO:0000256" key="6">
    <source>
        <dbReference type="ARBA" id="ARBA00022741"/>
    </source>
</evidence>
<dbReference type="InterPro" id="IPR001650">
    <property type="entry name" value="Helicase_C-like"/>
</dbReference>
<evidence type="ECO:0000256" key="8">
    <source>
        <dbReference type="ARBA" id="ARBA00022833"/>
    </source>
</evidence>
<dbReference type="PANTHER" id="PTHR43505">
    <property type="entry name" value="REVERSE GYRASE"/>
    <property type="match status" value="1"/>
</dbReference>
<dbReference type="GO" id="GO:0016887">
    <property type="term" value="F:ATP hydrolysis activity"/>
    <property type="evidence" value="ECO:0007669"/>
    <property type="project" value="RHEA"/>
</dbReference>
<evidence type="ECO:0000256" key="17">
    <source>
        <dbReference type="RuleBase" id="RU004026"/>
    </source>
</evidence>
<dbReference type="PANTHER" id="PTHR43505:SF1">
    <property type="entry name" value="REVERSE GYRASE"/>
    <property type="match status" value="1"/>
</dbReference>
<dbReference type="SMART" id="SM00436">
    <property type="entry name" value="TOP1Bc"/>
    <property type="match status" value="1"/>
</dbReference>
<evidence type="ECO:0000256" key="7">
    <source>
        <dbReference type="ARBA" id="ARBA00022771"/>
    </source>
</evidence>
<keyword evidence="12 16" id="KW-0238">DNA-binding</keyword>
<dbReference type="InterPro" id="IPR005736">
    <property type="entry name" value="Reverse_gyrase"/>
</dbReference>
<evidence type="ECO:0000256" key="3">
    <source>
        <dbReference type="ARBA" id="ARBA00011245"/>
    </source>
</evidence>
<dbReference type="Gene3D" id="1.10.460.10">
    <property type="entry name" value="Topoisomerase I, domain 2"/>
    <property type="match status" value="1"/>
</dbReference>
<dbReference type="PROSITE" id="PS52039">
    <property type="entry name" value="TOPO_IA_2"/>
    <property type="match status" value="1"/>
</dbReference>
<keyword evidence="7 16" id="KW-0863">Zinc-finger</keyword>
<comment type="similarity">
    <text evidence="16">In the C-terminal section; belongs to the type IA topoisomerase family.</text>
</comment>
<evidence type="ECO:0000256" key="5">
    <source>
        <dbReference type="ARBA" id="ARBA00022723"/>
    </source>
</evidence>
<feature type="coiled-coil region" evidence="18">
    <location>
        <begin position="514"/>
        <end position="541"/>
    </location>
</feature>
<gene>
    <name evidence="16" type="primary">rgy</name>
    <name evidence="24" type="ORF">JH146_0364</name>
</gene>
<comment type="cofactor">
    <cofactor evidence="1">
        <name>Mg(2+)</name>
        <dbReference type="ChEBI" id="CHEBI:18420"/>
    </cofactor>
</comment>
<dbReference type="InterPro" id="IPR013826">
    <property type="entry name" value="Topo_IA_cen_sub3"/>
</dbReference>
<dbReference type="SMART" id="SM00493">
    <property type="entry name" value="TOPRIM"/>
    <property type="match status" value="1"/>
</dbReference>
<feature type="domain" description="Helicase ATP-binding" evidence="21">
    <location>
        <begin position="87"/>
        <end position="291"/>
    </location>
</feature>
<dbReference type="Proteomes" id="UP000028781">
    <property type="component" value="Chromosome"/>
</dbReference>
<keyword evidence="5 16" id="KW-0479">Metal-binding</keyword>
<dbReference type="InterPro" id="IPR014001">
    <property type="entry name" value="Helicase_ATP-bd"/>
</dbReference>
<dbReference type="InterPro" id="IPR023405">
    <property type="entry name" value="Topo_IA_core_domain"/>
</dbReference>
<dbReference type="GO" id="GO:0005524">
    <property type="term" value="F:ATP binding"/>
    <property type="evidence" value="ECO:0007669"/>
    <property type="project" value="UniProtKB-UniRule"/>
</dbReference>
<keyword evidence="25" id="KW-1185">Reference proteome</keyword>
<dbReference type="OrthoDB" id="30963at2157"/>
<keyword evidence="16" id="KW-0378">Hydrolase</keyword>
<dbReference type="Pfam" id="PF17915">
    <property type="entry name" value="zf_Rg"/>
    <property type="match status" value="1"/>
</dbReference>
<dbReference type="Pfam" id="PF00270">
    <property type="entry name" value="DEAD"/>
    <property type="match status" value="1"/>
</dbReference>
<comment type="function">
    <text evidence="16">Modifies the topological state of DNA by introducing positive supercoils in an ATP-dependent process, increasing the linking number in steps of +1. Binds to single-stranded DNA, transiently cleaves and then rejoins the ends, introducing a positive supercoil in the process. The scissile phosphodiester is attacked by the catalytic tyrosine of the enzyme, resulting in the formation of a DNA-(5'-phosphotyrosyl)-enzyme intermediate. Probably involved in rewinding DNA strands in regions of the chromosome that have opened up to allow replication, transcription, DNA repair and/or for DNA protection.</text>
</comment>
<comment type="catalytic activity">
    <reaction evidence="15 16 17">
        <text>ATP + H2O = ADP + phosphate + H(+)</text>
        <dbReference type="Rhea" id="RHEA:13065"/>
        <dbReference type="ChEBI" id="CHEBI:15377"/>
        <dbReference type="ChEBI" id="CHEBI:15378"/>
        <dbReference type="ChEBI" id="CHEBI:30616"/>
        <dbReference type="ChEBI" id="CHEBI:43474"/>
        <dbReference type="ChEBI" id="CHEBI:456216"/>
    </reaction>
</comment>
<keyword evidence="19" id="KW-1133">Transmembrane helix</keyword>
<dbReference type="Gene3D" id="3.40.50.300">
    <property type="entry name" value="P-loop containing nucleotide triphosphate hydrolases"/>
    <property type="match status" value="3"/>
</dbReference>
<evidence type="ECO:0000256" key="16">
    <source>
        <dbReference type="HAMAP-Rule" id="MF_01125"/>
    </source>
</evidence>
<evidence type="ECO:0000256" key="4">
    <source>
        <dbReference type="ARBA" id="ARBA00022490"/>
    </source>
</evidence>
<comment type="function">
    <text evidence="17">Modifies the topological state of DNA by introducing positive supercoils in an ATP-dependent process, increasing the linking number in steps of +1. Binds to single-stranded DNA, transiently cleaves and then rejoins the ends, introducing a positive supercoil in the process. The scissile phosphodiester is attacked by the catalytic tyrosine of the enzyme, resulting in the formation of a DNA-(5'-phosphotyrosyl)-enzyme intermediate. Involved in rewinding DNA strands in regions of the chromosome that have opened up to allow replication, transcription, DNA repair and/or for DNA protection.</text>
</comment>
<dbReference type="GeneID" id="24890958"/>
<dbReference type="PRINTS" id="PR00417">
    <property type="entry name" value="PRTPISMRASEI"/>
</dbReference>
<dbReference type="SUPFAM" id="SSF56712">
    <property type="entry name" value="Prokaryotic type I DNA topoisomerase"/>
    <property type="match status" value="1"/>
</dbReference>
<dbReference type="NCBIfam" id="TIGR01054">
    <property type="entry name" value="rgy"/>
    <property type="match status" value="1"/>
</dbReference>
<dbReference type="HAMAP" id="MF_01125">
    <property type="entry name" value="Reverse_gyrase"/>
    <property type="match status" value="1"/>
</dbReference>
<evidence type="ECO:0000256" key="13">
    <source>
        <dbReference type="ARBA" id="ARBA00023235"/>
    </source>
</evidence>
<dbReference type="KEGG" id="mjh:JH146_0364"/>
<comment type="cofactor">
    <cofactor evidence="16">
        <name>Zn(2+)</name>
        <dbReference type="ChEBI" id="CHEBI:29105"/>
    </cofactor>
    <text evidence="16">Binds 1 or 2 zinc ions per subunit.</text>
</comment>
<keyword evidence="6 16" id="KW-0547">Nucleotide-binding</keyword>
<dbReference type="CDD" id="cd03361">
    <property type="entry name" value="TOPRIM_TopoIA_RevGyr"/>
    <property type="match status" value="1"/>
</dbReference>
<dbReference type="Pfam" id="PF01131">
    <property type="entry name" value="Topoisom_bac"/>
    <property type="match status" value="1"/>
</dbReference>
<dbReference type="PROSITE" id="PS52036">
    <property type="entry name" value="ZF_RG_N"/>
    <property type="match status" value="1"/>
</dbReference>
<dbReference type="InterPro" id="IPR013824">
    <property type="entry name" value="Topo_IA_cen_sub1"/>
</dbReference>
<comment type="similarity">
    <text evidence="14 16">In the N-terminal section; belongs to the DEAD box helicase family. DDVD subfamily.</text>
</comment>
<keyword evidence="19" id="KW-0812">Transmembrane</keyword>
<feature type="domain" description="RG N-terminal-type" evidence="22">
    <location>
        <begin position="1"/>
        <end position="38"/>
    </location>
</feature>
<dbReference type="CDD" id="cd18798">
    <property type="entry name" value="SF2_C_reverse_gyrase"/>
    <property type="match status" value="1"/>
</dbReference>
<dbReference type="SMART" id="SM00487">
    <property type="entry name" value="DEXDc"/>
    <property type="match status" value="1"/>
</dbReference>
<name>A0A076LI67_9EURY</name>
<evidence type="ECO:0000256" key="14">
    <source>
        <dbReference type="ARBA" id="ARBA00043976"/>
    </source>
</evidence>
<dbReference type="Gene3D" id="2.60.510.20">
    <property type="match status" value="1"/>
</dbReference>
<evidence type="ECO:0000256" key="9">
    <source>
        <dbReference type="ARBA" id="ARBA00022840"/>
    </source>
</evidence>
<dbReference type="GO" id="GO:0008094">
    <property type="term" value="F:ATP-dependent activity, acting on DNA"/>
    <property type="evidence" value="ECO:0007669"/>
    <property type="project" value="UniProtKB-UniRule"/>
</dbReference>
<dbReference type="Pfam" id="PF01751">
    <property type="entry name" value="Toprim"/>
    <property type="match status" value="1"/>
</dbReference>
<feature type="region of interest" description="Topoisomerase I" evidence="16">
    <location>
        <begin position="546"/>
        <end position="1119"/>
    </location>
</feature>
<dbReference type="InterPro" id="IPR027417">
    <property type="entry name" value="P-loop_NTPase"/>
</dbReference>
<dbReference type="InterPro" id="IPR040569">
    <property type="entry name" value="Znf_Rg"/>
</dbReference>
<evidence type="ECO:0000259" key="21">
    <source>
        <dbReference type="PROSITE" id="PS51192"/>
    </source>
</evidence>
<keyword evidence="18" id="KW-0175">Coiled coil</keyword>
<dbReference type="EMBL" id="CP009149">
    <property type="protein sequence ID" value="AIJ05214.1"/>
    <property type="molecule type" value="Genomic_DNA"/>
</dbReference>
<evidence type="ECO:0000256" key="2">
    <source>
        <dbReference type="ARBA" id="ARBA00004496"/>
    </source>
</evidence>
<dbReference type="Gene3D" id="1.10.290.10">
    <property type="entry name" value="Topoisomerase I, domain 4"/>
    <property type="match status" value="1"/>
</dbReference>
<evidence type="ECO:0000256" key="18">
    <source>
        <dbReference type="SAM" id="Coils"/>
    </source>
</evidence>
<dbReference type="InterPro" id="IPR003602">
    <property type="entry name" value="Topo_IA_DNA-bd_dom"/>
</dbReference>
<comment type="miscellaneous">
    <text evidence="16">This enzyme is the only unique feature of hyperthermophilic bacteria/archaea known and seems to be essential for adaptation to life at high temperatures. It may play a role in stabilization of DNA at high temperatures.</text>
</comment>
<dbReference type="CDD" id="cd00186">
    <property type="entry name" value="TOP1Ac"/>
    <property type="match status" value="1"/>
</dbReference>
<evidence type="ECO:0000313" key="24">
    <source>
        <dbReference type="EMBL" id="AIJ05214.1"/>
    </source>
</evidence>
<dbReference type="InterPro" id="IPR013497">
    <property type="entry name" value="Topo_IA_cen"/>
</dbReference>
<evidence type="ECO:0000313" key="25">
    <source>
        <dbReference type="Proteomes" id="UP000028781"/>
    </source>
</evidence>
<dbReference type="PROSITE" id="PS51192">
    <property type="entry name" value="HELICASE_ATP_BIND_1"/>
    <property type="match status" value="1"/>
</dbReference>
<sequence>MIPMIYKEMCPNCSGEITSERLEIGVCEKCLKEENVFEKLELCEKLREEKTLDNLKNYCIIWNEFKEFEEFVKDLRFELLSIQKMWAKRVLKNKSFSIVAPTGVGKSFFGILMSLFLSKKGKKCYIILPTTLLVKQTYEKMLSLIEKNKLDIDVVAYHSELSTKEKKEAKEKIENNDYDILITTSNFLAKNPPNNTFDFIFVDDVDALLKASKNIDRTLKLLGFDEDIINEAYKIIYLIKIGKIEDALKKREILKEKISKIKHGCLIIASATGKSYGDRVKLYRELLDFEIGFGMNKLRDVVDIYDEEFSKQKVLEYIKLFGSGGIVFVSIDYGIEKAQEIEKFLLENNIKAKLIHSKDKKGFDDFREGEIDVLIGVASYYGVLVRGLDMPERVRYAIFYGIPKFKIKLKEYINNLKEKGELKEDIDIEGKTEEEIKKIVAEKLKIKNFSLRKEDDEYLLLIPDVKTYIQASGRTSRMTEFGLTKGASIVLVDEKEIFEYLKKYILFMYESEFKKIDEINLEELIKKIDEDREKIKLGRAKGKVPDLLKSVLMVVESPNKARTIANFFGKPSVRKINNRNVYEVCIGDLNLIITASGGHVFDLVTREGFYGVKIEDNLYIPIYASIKKVNGEQFTDQKNLEELIKQLIERGEKVNAMDAKENIEIIREIADEVDAIFIATDIDTEGEKIGYDIAINAFPFNRNIYRVGFNEITKRAILKAVESFKKGEELSLDENKVKGQIVRRIEDRWIGFRLSQKLWDVFNKKYLSAGRVQTPVLGWIIERYNEHKIKVPYLSLKLENNIYIGKVWEKEFDKDEVEVEIKVYEKEISPLPPFTTDTLLEEATKRFGLSADEVMAIAQELFELGLSTYHRTSSTRVSLDGMRVAREYLKLNNLEDYLKNREYFMEGAHECIRPTKPMDTEELIEFLKENNIKLTKNHIKVYDLIFRRFIASQMKEAVVEYEEIYIKDLDEKIEGYVDIKFDGWSRIYNLKLKKLPKIEKSSLKILEKKVRKIPKVPLYDEGEVVKLMKERGIGRPSTYAQIIKKLLDRGYVVKSKDKNKLIPTKLGIEVYNYLINNYPHLISEERTRELEEIMDKIENGEADYLEVLKALHEEILSIK</sequence>
<evidence type="ECO:0000256" key="10">
    <source>
        <dbReference type="ARBA" id="ARBA00022842"/>
    </source>
</evidence>
<protein>
    <recommendedName>
        <fullName evidence="16 17">Reverse gyrase</fullName>
        <ecNumber evidence="16">5.6.2.-</ecNumber>
    </recommendedName>
</protein>
<dbReference type="STRING" id="1301915.JH146_0364"/>
<evidence type="ECO:0000256" key="12">
    <source>
        <dbReference type="ARBA" id="ARBA00023125"/>
    </source>
</evidence>
<accession>A0A076LI67</accession>
<dbReference type="GO" id="GO:0008270">
    <property type="term" value="F:zinc ion binding"/>
    <property type="evidence" value="ECO:0007669"/>
    <property type="project" value="UniProtKB-UniRule"/>
</dbReference>
<feature type="binding site" evidence="16">
    <location>
        <position position="83"/>
    </location>
    <ligand>
        <name>ATP</name>
        <dbReference type="ChEBI" id="CHEBI:30616"/>
    </ligand>
</feature>
<feature type="active site" description="O-(5'-phospho-DNA)-tyrosine intermediate" evidence="16">
    <location>
        <position position="869"/>
    </location>
</feature>
<comment type="domain">
    <text evidence="16">Introduction of positive supercoils requires the cooperation of both domains. The helicase-like domain probably does not directly unwind DNA, but more likely acts by driving ATP-dependent conformational changes within the whole enzyme. A beta hairpin in the 'latch' region of the N-terminal domain plays a regulatory role in the enzyme, repressing topoisomerase activity in the absence of ATP and preventing the enzyme from acting as an ATP-independent relaxing enzyme; it also helps to coordinate nucleotide hydrolysis by the ATPase domain with the supercoiling activity of the topoisomerase domain.</text>
</comment>
<dbReference type="AlphaFoldDB" id="A0A076LI67"/>
<dbReference type="PROSITE" id="PS50880">
    <property type="entry name" value="TOPRIM"/>
    <property type="match status" value="1"/>
</dbReference>
<dbReference type="RefSeq" id="WP_048201405.1">
    <property type="nucleotide sequence ID" value="NZ_CP009149.1"/>
</dbReference>